<reference evidence="17 18" key="1">
    <citation type="journal article" date="2015" name="BMC Genomics">
        <title>Gene expression during zombie ant biting behavior reflects the complexity underlying fungal parasitic behavioral manipulation.</title>
        <authorList>
            <person name="de Bekker C."/>
            <person name="Ohm R.A."/>
            <person name="Loreto R.G."/>
            <person name="Sebastian A."/>
            <person name="Albert I."/>
            <person name="Merrow M."/>
            <person name="Brachmann A."/>
            <person name="Hughes D.P."/>
        </authorList>
    </citation>
    <scope>NUCLEOTIDE SEQUENCE [LARGE SCALE GENOMIC DNA]</scope>
    <source>
        <strain evidence="17 18">SC16a</strain>
    </source>
</reference>
<evidence type="ECO:0000259" key="16">
    <source>
        <dbReference type="Pfam" id="PF12632"/>
    </source>
</evidence>
<feature type="compositionally biased region" description="Polar residues" evidence="12">
    <location>
        <begin position="11"/>
        <end position="25"/>
    </location>
</feature>
<dbReference type="Proteomes" id="UP000037136">
    <property type="component" value="Unassembled WGS sequence"/>
</dbReference>
<evidence type="ECO:0000256" key="9">
    <source>
        <dbReference type="ARBA" id="ARBA00023242"/>
    </source>
</evidence>
<feature type="transmembrane region" description="Helical" evidence="13">
    <location>
        <begin position="294"/>
        <end position="313"/>
    </location>
</feature>
<feature type="region of interest" description="Disordered" evidence="12">
    <location>
        <begin position="148"/>
        <end position="182"/>
    </location>
</feature>
<dbReference type="STRING" id="268505.A0A2A9PFU1"/>
<comment type="subcellular location">
    <subcellularLocation>
        <location evidence="2">Endomembrane system</location>
    </subcellularLocation>
    <subcellularLocation>
        <location evidence="1 10">Nucleus</location>
    </subcellularLocation>
</comment>
<dbReference type="PANTHER" id="PTHR11352:SF0">
    <property type="entry name" value="PROLIFERATING CELL NUCLEAR ANTIGEN"/>
    <property type="match status" value="1"/>
</dbReference>
<comment type="similarity">
    <text evidence="3 11">Belongs to the PCNA family.</text>
</comment>
<comment type="function">
    <text evidence="10">This protein is an auxiliary protein of DNA polymerase delta and is involved in the control of eukaryotic DNA replication by increasing the polymerase's processivity during elongation of the leading strand.</text>
</comment>
<dbReference type="GO" id="GO:0006298">
    <property type="term" value="P:mismatch repair"/>
    <property type="evidence" value="ECO:0007669"/>
    <property type="project" value="TreeGrafter"/>
</dbReference>
<keyword evidence="9 10" id="KW-0539">Nucleus</keyword>
<dbReference type="PRINTS" id="PR00339">
    <property type="entry name" value="PCNACYCLIN"/>
</dbReference>
<dbReference type="PANTHER" id="PTHR11352">
    <property type="entry name" value="PROLIFERATING CELL NUCLEAR ANTIGEN"/>
    <property type="match status" value="1"/>
</dbReference>
<feature type="compositionally biased region" description="Pro residues" evidence="12">
    <location>
        <begin position="168"/>
        <end position="182"/>
    </location>
</feature>
<dbReference type="InterPro" id="IPR022648">
    <property type="entry name" value="Pr_cel_nuc_antig_N"/>
</dbReference>
<protein>
    <recommendedName>
        <fullName evidence="10">DNA sliding clamp PCNA</fullName>
    </recommendedName>
</protein>
<organism evidence="17 18">
    <name type="scientific">Ophiocordyceps unilateralis</name>
    <name type="common">Zombie-ant fungus</name>
    <name type="synonym">Torrubia unilateralis</name>
    <dbReference type="NCBI Taxonomy" id="268505"/>
    <lineage>
        <taxon>Eukaryota</taxon>
        <taxon>Fungi</taxon>
        <taxon>Dikarya</taxon>
        <taxon>Ascomycota</taxon>
        <taxon>Pezizomycotina</taxon>
        <taxon>Sordariomycetes</taxon>
        <taxon>Hypocreomycetidae</taxon>
        <taxon>Hypocreales</taxon>
        <taxon>Ophiocordycipitaceae</taxon>
        <taxon>Ophiocordyceps</taxon>
    </lineage>
</organism>
<proteinExistence type="inferred from homology"/>
<keyword evidence="5 11" id="KW-0235">DNA replication</keyword>
<dbReference type="EMBL" id="LAZP02000175">
    <property type="protein sequence ID" value="PFH59763.1"/>
    <property type="molecule type" value="Genomic_DNA"/>
</dbReference>
<gene>
    <name evidence="17" type="ORF">XA68_11918</name>
</gene>
<evidence type="ECO:0000256" key="3">
    <source>
        <dbReference type="ARBA" id="ARBA00010462"/>
    </source>
</evidence>
<feature type="domain" description="Myosin-binding" evidence="16">
    <location>
        <begin position="302"/>
        <end position="582"/>
    </location>
</feature>
<dbReference type="SUPFAM" id="SSF55979">
    <property type="entry name" value="DNA clamp"/>
    <property type="match status" value="2"/>
</dbReference>
<dbReference type="CDD" id="cd00577">
    <property type="entry name" value="PCNA"/>
    <property type="match status" value="1"/>
</dbReference>
<sequence length="1036" mass="113569">MGRAEVRRAVGTSQCSTENSGQDDSSGLHRPVSGEAVLARPRAKSTRARSAKSRGSAKTSSDVPRLARKRKAQGTDRLRLGSLLPCSFLFLSSERARSTDSAPLSSAPESLLGASSAIPWRCEAPDLLAPVPRSMEPVVYQETPLAEYLRDGGDGSDAEWAAGDSPPLRTPPSPSTLPSPPYSPSPIASFAPFAPSGRPLVKRRFRVHPPPALRPAEPHSASVLGAIRRKLWAALATSIDHSDNAKFLEQFRYTIIASQLLSGHSISSHRPLASGPAAPTVDDRDQLLLSTEGVIVPVLGALAIAALLSWLRGSGALSNMTRKRIVLVLSVLAVSAFLGRVHMRRQWLRYRREQTLSEMTALVSTSRDFDSATEATLSLVQEVELVSRGYRISAPLPPISRLEDRSQSRKCVRLRKVLKDSLGDALTKYIQASNVVKGFSEQTELEKYYDLYDVGDFDMSDALQGYCETEFEDPESVRSLKILTARFHTTRKMIFCALLALDANGEAIELLRWGAAYEALRGLNTTTKACYDRMRAMLSEEETFPVPPSPKGPMSPSRERWRSRWRKLDSLSTGIRGLQAKLHLLREESDRALDGSDDISQLGPHLTSQYESIGVDLRQLMAAWEEGKAALALGIDRNEKRLSSMSSVLSPTGSLSGLTTVDEGGDAADALKALTGESPPPSDSDMPEVLEAVARPRPRSLLTREERIVKMREDREQKAQARQQLDATRGMLRELESVISLRPRSRLSAPPLRGGRARDLARGGTYSAVYGLWTADEMLEARLEQANILKKLVDSIKDLVQDCNFDCNDSGIALQAMDNSHVALVSMMLKAEGFSPYRCDRNIPLGVNLASLTKVLRAAQNEDILTLKAQDAPDVLNLVFESSENDRISEYDLKLMDIDQEHLGIPDTEYAASITMPAAEFRRICTDLAAMSESVSIEASKDGIKFACNGDIGNGSVVLRSHTNVDKPELNIDIDLTEPVSLTFSLKYLVNFCKASTLSNTVKLCLSSEVPLLVEYNLSGSSYLRFYLAPKIGDEE</sequence>
<evidence type="ECO:0000256" key="12">
    <source>
        <dbReference type="SAM" id="MobiDB-lite"/>
    </source>
</evidence>
<dbReference type="FunFam" id="3.70.10.10:FF:000001">
    <property type="entry name" value="Proliferating cell nuclear antigen"/>
    <property type="match status" value="1"/>
</dbReference>
<dbReference type="NCBIfam" id="TIGR00590">
    <property type="entry name" value="pcna"/>
    <property type="match status" value="1"/>
</dbReference>
<dbReference type="GO" id="GO:0012505">
    <property type="term" value="C:endomembrane system"/>
    <property type="evidence" value="ECO:0007669"/>
    <property type="project" value="UniProtKB-SubCell"/>
</dbReference>
<dbReference type="Gene3D" id="3.70.10.10">
    <property type="match status" value="1"/>
</dbReference>
<evidence type="ECO:0000259" key="14">
    <source>
        <dbReference type="Pfam" id="PF00705"/>
    </source>
</evidence>
<evidence type="ECO:0000256" key="10">
    <source>
        <dbReference type="RuleBase" id="RU000641"/>
    </source>
</evidence>
<dbReference type="GO" id="GO:0043626">
    <property type="term" value="C:PCNA complex"/>
    <property type="evidence" value="ECO:0007669"/>
    <property type="project" value="TreeGrafter"/>
</dbReference>
<feature type="compositionally biased region" description="Basic residues" evidence="12">
    <location>
        <begin position="41"/>
        <end position="52"/>
    </location>
</feature>
<dbReference type="InterPro" id="IPR026859">
    <property type="entry name" value="Myosin-bd"/>
</dbReference>
<dbReference type="InterPro" id="IPR046938">
    <property type="entry name" value="DNA_clamp_sf"/>
</dbReference>
<dbReference type="Pfam" id="PF00705">
    <property type="entry name" value="PCNA_N"/>
    <property type="match status" value="1"/>
</dbReference>
<evidence type="ECO:0000256" key="8">
    <source>
        <dbReference type="ARBA" id="ARBA00023136"/>
    </source>
</evidence>
<evidence type="ECO:0000256" key="7">
    <source>
        <dbReference type="ARBA" id="ARBA00023125"/>
    </source>
</evidence>
<evidence type="ECO:0000256" key="4">
    <source>
        <dbReference type="ARBA" id="ARBA00022692"/>
    </source>
</evidence>
<dbReference type="OrthoDB" id="21151at2759"/>
<dbReference type="GO" id="GO:0017022">
    <property type="term" value="F:myosin binding"/>
    <property type="evidence" value="ECO:0007669"/>
    <property type="project" value="InterPro"/>
</dbReference>
<accession>A0A2A9PFU1</accession>
<dbReference type="InterPro" id="IPR022649">
    <property type="entry name" value="Pr_cel_nuc_antig_C"/>
</dbReference>
<evidence type="ECO:0000256" key="2">
    <source>
        <dbReference type="ARBA" id="ARBA00004308"/>
    </source>
</evidence>
<dbReference type="InterPro" id="IPR022659">
    <property type="entry name" value="Pr_cel_nuc_antig_CS"/>
</dbReference>
<dbReference type="HAMAP" id="MF_00317">
    <property type="entry name" value="DNApol_clamp_arch"/>
    <property type="match status" value="1"/>
</dbReference>
<feature type="region of interest" description="Disordered" evidence="12">
    <location>
        <begin position="1"/>
        <end position="74"/>
    </location>
</feature>
<dbReference type="InterPro" id="IPR000730">
    <property type="entry name" value="Pr_cel_nuc_antig"/>
</dbReference>
<reference evidence="17 18" key="2">
    <citation type="journal article" date="2017" name="Sci. Rep.">
        <title>Ant-infecting Ophiocordyceps genomes reveal a high diversity of potential behavioral manipulation genes and a possible major role for enterotoxins.</title>
        <authorList>
            <person name="de Bekker C."/>
            <person name="Ohm R.A."/>
            <person name="Evans H.C."/>
            <person name="Brachmann A."/>
            <person name="Hughes D.P."/>
        </authorList>
    </citation>
    <scope>NUCLEOTIDE SEQUENCE [LARGE SCALE GENOMIC DNA]</scope>
    <source>
        <strain evidence="17 18">SC16a</strain>
    </source>
</reference>
<dbReference type="PROSITE" id="PS01251">
    <property type="entry name" value="PCNA_1"/>
    <property type="match status" value="1"/>
</dbReference>
<evidence type="ECO:0000256" key="6">
    <source>
        <dbReference type="ARBA" id="ARBA00022989"/>
    </source>
</evidence>
<comment type="caution">
    <text evidence="17">The sequence shown here is derived from an EMBL/GenBank/DDBJ whole genome shotgun (WGS) entry which is preliminary data.</text>
</comment>
<keyword evidence="6 13" id="KW-1133">Transmembrane helix</keyword>
<dbReference type="PROSITE" id="PS00293">
    <property type="entry name" value="PCNA_2"/>
    <property type="match status" value="1"/>
</dbReference>
<evidence type="ECO:0000313" key="18">
    <source>
        <dbReference type="Proteomes" id="UP000037136"/>
    </source>
</evidence>
<feature type="domain" description="Proliferating cell nuclear antigen PCNA N-terminal" evidence="14">
    <location>
        <begin position="778"/>
        <end position="900"/>
    </location>
</feature>
<keyword evidence="8 13" id="KW-0472">Membrane</keyword>
<keyword evidence="4 13" id="KW-0812">Transmembrane</keyword>
<evidence type="ECO:0000256" key="5">
    <source>
        <dbReference type="ARBA" id="ARBA00022705"/>
    </source>
</evidence>
<dbReference type="AlphaFoldDB" id="A0A2A9PFU1"/>
<keyword evidence="18" id="KW-1185">Reference proteome</keyword>
<dbReference type="GO" id="GO:0019985">
    <property type="term" value="P:translesion synthesis"/>
    <property type="evidence" value="ECO:0007669"/>
    <property type="project" value="TreeGrafter"/>
</dbReference>
<evidence type="ECO:0000256" key="13">
    <source>
        <dbReference type="SAM" id="Phobius"/>
    </source>
</evidence>
<evidence type="ECO:0000313" key="17">
    <source>
        <dbReference type="EMBL" id="PFH59763.1"/>
    </source>
</evidence>
<dbReference type="GO" id="GO:0006272">
    <property type="term" value="P:leading strand elongation"/>
    <property type="evidence" value="ECO:0007669"/>
    <property type="project" value="TreeGrafter"/>
</dbReference>
<evidence type="ECO:0000259" key="15">
    <source>
        <dbReference type="Pfam" id="PF02747"/>
    </source>
</evidence>
<dbReference type="GO" id="GO:0003677">
    <property type="term" value="F:DNA binding"/>
    <property type="evidence" value="ECO:0007669"/>
    <property type="project" value="UniProtKB-KW"/>
</dbReference>
<keyword evidence="7 11" id="KW-0238">DNA-binding</keyword>
<feature type="transmembrane region" description="Helical" evidence="13">
    <location>
        <begin position="325"/>
        <end position="343"/>
    </location>
</feature>
<dbReference type="Pfam" id="PF12632">
    <property type="entry name" value="Vezatin"/>
    <property type="match status" value="1"/>
</dbReference>
<feature type="domain" description="Proliferating cell nuclear antigen PCNA C-terminal" evidence="15">
    <location>
        <begin position="904"/>
        <end position="1031"/>
    </location>
</feature>
<dbReference type="GO" id="GO:0006275">
    <property type="term" value="P:regulation of DNA replication"/>
    <property type="evidence" value="ECO:0007669"/>
    <property type="project" value="InterPro"/>
</dbReference>
<evidence type="ECO:0000256" key="1">
    <source>
        <dbReference type="ARBA" id="ARBA00004123"/>
    </source>
</evidence>
<name>A0A2A9PFU1_OPHUN</name>
<dbReference type="GO" id="GO:0030337">
    <property type="term" value="F:DNA polymerase processivity factor activity"/>
    <property type="evidence" value="ECO:0007669"/>
    <property type="project" value="InterPro"/>
</dbReference>
<dbReference type="Pfam" id="PF02747">
    <property type="entry name" value="PCNA_C"/>
    <property type="match status" value="1"/>
</dbReference>
<evidence type="ECO:0000256" key="11">
    <source>
        <dbReference type="RuleBase" id="RU003671"/>
    </source>
</evidence>